<proteinExistence type="predicted"/>
<dbReference type="AlphaFoldDB" id="A0AB34G6V2"/>
<name>A0AB34G6V2_9HYPO</name>
<dbReference type="GO" id="GO:0004497">
    <property type="term" value="F:monooxygenase activity"/>
    <property type="evidence" value="ECO:0007669"/>
    <property type="project" value="TreeGrafter"/>
</dbReference>
<dbReference type="EMBL" id="JAQHRD010000001">
    <property type="protein sequence ID" value="KAJ6447277.1"/>
    <property type="molecule type" value="Genomic_DNA"/>
</dbReference>
<accession>A0AB34G6V2</accession>
<gene>
    <name evidence="2" type="ORF">O9K51_02052</name>
</gene>
<protein>
    <submittedName>
        <fullName evidence="2">Acetyl-coenzyme A transferase nodX</fullName>
    </submittedName>
</protein>
<keyword evidence="2" id="KW-0808">Transferase</keyword>
<comment type="caution">
    <text evidence="2">The sequence shown here is derived from an EMBL/GenBank/DDBJ whole genome shotgun (WGS) entry which is preliminary data.</text>
</comment>
<keyword evidence="1" id="KW-0560">Oxidoreductase</keyword>
<sequence>MDGTVLPPIPELRLLVNKSEIRPDDIVSAWLSQLRARFEDRRYDQLADLFIGDCWWRDILGLAWDFTTKHGWQQIEAYLEGSDTIFTNLEPAAGGLKPFLVEWNGDSWIQSAFLFRTKDGEGHGLVRLINEPDGGWKAWTVFTELTKLHDREHEAAGCQKVQDIAMSRQIPQTNGCKEVASVLIVGADHYPFLKYPENWPEWLGRDHTADFLEHYSQIMGLDVRLNTTVTAVRRVASKYEVRASGPRGEHTFRPDHVVLATGVYSDIPKIPELDGKDKFLGTIYHSIDHKSARAVPDLGDQNVVVIGCSTSGHDIAQDFVNCGARHVSMIQRSPIFSVSRDSWKTTILGLWNTPGLTTEEADLLGNSIPIPIVRTMSIGLTRSMASADKVMLNGLKKAGLAVRTGEDGYGLADHQLITGGHYYIDQGATQMIIDGRIKVHQCEGGVKELGERSVILADGTVLEADVIVMATGWEKNILTVQKLMGDEVAAKLQGFGCLDSEQERNGWWRPTGIPGFWFMTGSFTWCRQFSRALALQIAHAIREQSEDQGLEQ</sequence>
<dbReference type="Pfam" id="PF13738">
    <property type="entry name" value="Pyr_redox_3"/>
    <property type="match status" value="1"/>
</dbReference>
<keyword evidence="3" id="KW-1185">Reference proteome</keyword>
<dbReference type="GO" id="GO:0050660">
    <property type="term" value="F:flavin adenine dinucleotide binding"/>
    <property type="evidence" value="ECO:0007669"/>
    <property type="project" value="TreeGrafter"/>
</dbReference>
<evidence type="ECO:0000313" key="3">
    <source>
        <dbReference type="Proteomes" id="UP001163105"/>
    </source>
</evidence>
<dbReference type="PANTHER" id="PTHR43539:SF24">
    <property type="entry name" value="FAD_NAD(P)-BINDING DOMAIN-CONTAINING PROTEIN-RELATED"/>
    <property type="match status" value="1"/>
</dbReference>
<dbReference type="InterPro" id="IPR036188">
    <property type="entry name" value="FAD/NAD-bd_sf"/>
</dbReference>
<reference evidence="2" key="1">
    <citation type="submission" date="2023-01" db="EMBL/GenBank/DDBJ databases">
        <title>The growth and conidiation of Purpureocillium lavendulum are regulated by nitrogen source and histone H3K14 acetylation.</title>
        <authorList>
            <person name="Tang P."/>
            <person name="Han J."/>
            <person name="Zhang C."/>
            <person name="Tang P."/>
            <person name="Qi F."/>
            <person name="Zhang K."/>
            <person name="Liang L."/>
        </authorList>
    </citation>
    <scope>NUCLEOTIDE SEQUENCE</scope>
    <source>
        <strain evidence="2">YMF1.00683</strain>
    </source>
</reference>
<dbReference type="Gene3D" id="3.50.50.60">
    <property type="entry name" value="FAD/NAD(P)-binding domain"/>
    <property type="match status" value="1"/>
</dbReference>
<dbReference type="InterPro" id="IPR050982">
    <property type="entry name" value="Auxin_biosynth/cation_transpt"/>
</dbReference>
<evidence type="ECO:0000256" key="1">
    <source>
        <dbReference type="ARBA" id="ARBA00023002"/>
    </source>
</evidence>
<organism evidence="2 3">
    <name type="scientific">Purpureocillium lavendulum</name>
    <dbReference type="NCBI Taxonomy" id="1247861"/>
    <lineage>
        <taxon>Eukaryota</taxon>
        <taxon>Fungi</taxon>
        <taxon>Dikarya</taxon>
        <taxon>Ascomycota</taxon>
        <taxon>Pezizomycotina</taxon>
        <taxon>Sordariomycetes</taxon>
        <taxon>Hypocreomycetidae</taxon>
        <taxon>Hypocreales</taxon>
        <taxon>Ophiocordycipitaceae</taxon>
        <taxon>Purpureocillium</taxon>
    </lineage>
</organism>
<dbReference type="Proteomes" id="UP001163105">
    <property type="component" value="Unassembled WGS sequence"/>
</dbReference>
<dbReference type="PANTHER" id="PTHR43539">
    <property type="entry name" value="FLAVIN-BINDING MONOOXYGENASE-LIKE PROTEIN (AFU_ORTHOLOGUE AFUA_4G09220)"/>
    <property type="match status" value="1"/>
</dbReference>
<dbReference type="SUPFAM" id="SSF51905">
    <property type="entry name" value="FAD/NAD(P)-binding domain"/>
    <property type="match status" value="2"/>
</dbReference>
<dbReference type="GO" id="GO:0016740">
    <property type="term" value="F:transferase activity"/>
    <property type="evidence" value="ECO:0007669"/>
    <property type="project" value="UniProtKB-KW"/>
</dbReference>
<evidence type="ECO:0000313" key="2">
    <source>
        <dbReference type="EMBL" id="KAJ6447277.1"/>
    </source>
</evidence>